<sequence>MKFSDCLKMAFSDLGRRKIRTVLTSFGIAIGAMLVVLMAGFGQGIQKIALDQIKQMDTMRIIQVKPEQNSSKNSQENKSEFKKIDNAVLDKFKSMKNVEEVSASIDTQIQGAFINGKEISEVNVKGSNLELPIFLNSQQNEIKSDKKKSKKYGYNPIIAGKIIKQGDEDSVLLGQGLADKAGIKDYKSIIGKDIEMRVYLPSIPGLPEKDPLIINAKVSGVVNKNYDNGKNVITASSKTAAKIQQYYTEEENYMEEKGYNNISVEVNTAEGVEGVDSSIKKMGYVTNSQVESTKTLKTMMTIIKALLTAAGIIVLLVASIGVINTMTMAVYEKTKSIGIMKAEGASRKNISRMFTVQAGSLGFIGGLFGGITALVLGIVINKVVVMYNIGGIQPGMKIIDANISVFVFTLLFTILVSVAAGMVPARRASKLNPVDSLRNE</sequence>
<dbReference type="InterPro" id="IPR025857">
    <property type="entry name" value="MacB_PCD"/>
</dbReference>
<proteinExistence type="inferred from homology"/>
<dbReference type="PANTHER" id="PTHR30572:SF4">
    <property type="entry name" value="ABC TRANSPORTER PERMEASE YTRF"/>
    <property type="match status" value="1"/>
</dbReference>
<evidence type="ECO:0000313" key="11">
    <source>
        <dbReference type="Proteomes" id="UP000184604"/>
    </source>
</evidence>
<feature type="transmembrane region" description="Helical" evidence="7">
    <location>
        <begin position="21"/>
        <end position="42"/>
    </location>
</feature>
<feature type="transmembrane region" description="Helical" evidence="7">
    <location>
        <begin position="401"/>
        <end position="423"/>
    </location>
</feature>
<dbReference type="Pfam" id="PF12704">
    <property type="entry name" value="MacB_PCD"/>
    <property type="match status" value="1"/>
</dbReference>
<gene>
    <name evidence="10" type="ORF">BS101_10175</name>
</gene>
<keyword evidence="3 7" id="KW-0812">Transmembrane</keyword>
<dbReference type="AlphaFoldDB" id="A0A1L5F7U3"/>
<keyword evidence="2" id="KW-1003">Cell membrane</keyword>
<feature type="domain" description="MacB-like periplasmic core" evidence="9">
    <location>
        <begin position="21"/>
        <end position="280"/>
    </location>
</feature>
<evidence type="ECO:0000256" key="1">
    <source>
        <dbReference type="ARBA" id="ARBA00004651"/>
    </source>
</evidence>
<dbReference type="Pfam" id="PF02687">
    <property type="entry name" value="FtsX"/>
    <property type="match status" value="1"/>
</dbReference>
<evidence type="ECO:0000256" key="4">
    <source>
        <dbReference type="ARBA" id="ARBA00022989"/>
    </source>
</evidence>
<dbReference type="InterPro" id="IPR050250">
    <property type="entry name" value="Macrolide_Exporter_MacB"/>
</dbReference>
<organism evidence="10 11">
    <name type="scientific">Clostridium kluyveri</name>
    <dbReference type="NCBI Taxonomy" id="1534"/>
    <lineage>
        <taxon>Bacteria</taxon>
        <taxon>Bacillati</taxon>
        <taxon>Bacillota</taxon>
        <taxon>Clostridia</taxon>
        <taxon>Eubacteriales</taxon>
        <taxon>Clostridiaceae</taxon>
        <taxon>Clostridium</taxon>
    </lineage>
</organism>
<dbReference type="InterPro" id="IPR003838">
    <property type="entry name" value="ABC3_permease_C"/>
</dbReference>
<dbReference type="GO" id="GO:0005886">
    <property type="term" value="C:plasma membrane"/>
    <property type="evidence" value="ECO:0007669"/>
    <property type="project" value="UniProtKB-SubCell"/>
</dbReference>
<protein>
    <submittedName>
        <fullName evidence="10">ABC transporter permease</fullName>
    </submittedName>
</protein>
<reference evidence="10 11" key="1">
    <citation type="submission" date="2016-12" db="EMBL/GenBank/DDBJ databases">
        <title>Complete genome sequence of Clostridium kluyveri JZZ isolated from the pit mud of a Chinese flavor liquor-making factory.</title>
        <authorList>
            <person name="Wang Y."/>
        </authorList>
    </citation>
    <scope>NUCLEOTIDE SEQUENCE [LARGE SCALE GENOMIC DNA]</scope>
    <source>
        <strain evidence="10 11">JZZ</strain>
    </source>
</reference>
<evidence type="ECO:0000256" key="5">
    <source>
        <dbReference type="ARBA" id="ARBA00023136"/>
    </source>
</evidence>
<evidence type="ECO:0000259" key="9">
    <source>
        <dbReference type="Pfam" id="PF12704"/>
    </source>
</evidence>
<keyword evidence="4 7" id="KW-1133">Transmembrane helix</keyword>
<name>A0A1L5F7U3_CLOKL</name>
<dbReference type="EMBL" id="CP018335">
    <property type="protein sequence ID" value="APM39084.1"/>
    <property type="molecule type" value="Genomic_DNA"/>
</dbReference>
<feature type="domain" description="ABC3 transporter permease C-terminal" evidence="8">
    <location>
        <begin position="310"/>
        <end position="433"/>
    </location>
</feature>
<comment type="similarity">
    <text evidence="6">Belongs to the ABC-4 integral membrane protein family.</text>
</comment>
<evidence type="ECO:0000256" key="6">
    <source>
        <dbReference type="ARBA" id="ARBA00038076"/>
    </source>
</evidence>
<keyword evidence="5 7" id="KW-0472">Membrane</keyword>
<evidence type="ECO:0000256" key="7">
    <source>
        <dbReference type="SAM" id="Phobius"/>
    </source>
</evidence>
<dbReference type="RefSeq" id="WP_073538722.1">
    <property type="nucleotide sequence ID" value="NZ_CP018335.1"/>
</dbReference>
<evidence type="ECO:0000313" key="10">
    <source>
        <dbReference type="EMBL" id="APM39084.1"/>
    </source>
</evidence>
<evidence type="ECO:0000259" key="8">
    <source>
        <dbReference type="Pfam" id="PF02687"/>
    </source>
</evidence>
<comment type="subcellular location">
    <subcellularLocation>
        <location evidence="1">Cell membrane</location>
        <topology evidence="1">Multi-pass membrane protein</topology>
    </subcellularLocation>
</comment>
<dbReference type="Proteomes" id="UP000184604">
    <property type="component" value="Chromosome"/>
</dbReference>
<feature type="transmembrane region" description="Helical" evidence="7">
    <location>
        <begin position="305"/>
        <end position="331"/>
    </location>
</feature>
<feature type="transmembrane region" description="Helical" evidence="7">
    <location>
        <begin position="358"/>
        <end position="381"/>
    </location>
</feature>
<dbReference type="OrthoDB" id="9770099at2"/>
<dbReference type="PANTHER" id="PTHR30572">
    <property type="entry name" value="MEMBRANE COMPONENT OF TRANSPORTER-RELATED"/>
    <property type="match status" value="1"/>
</dbReference>
<evidence type="ECO:0000256" key="2">
    <source>
        <dbReference type="ARBA" id="ARBA00022475"/>
    </source>
</evidence>
<accession>A0A1L5F7U3</accession>
<evidence type="ECO:0000256" key="3">
    <source>
        <dbReference type="ARBA" id="ARBA00022692"/>
    </source>
</evidence>
<dbReference type="GO" id="GO:0022857">
    <property type="term" value="F:transmembrane transporter activity"/>
    <property type="evidence" value="ECO:0007669"/>
    <property type="project" value="TreeGrafter"/>
</dbReference>